<evidence type="ECO:0000313" key="3">
    <source>
        <dbReference type="EMBL" id="MBB6431103.1"/>
    </source>
</evidence>
<feature type="region of interest" description="Disordered" evidence="1">
    <location>
        <begin position="341"/>
        <end position="394"/>
    </location>
</feature>
<gene>
    <name evidence="3" type="ORF">HNQ40_002909</name>
</gene>
<reference evidence="3 4" key="1">
    <citation type="submission" date="2020-08" db="EMBL/GenBank/DDBJ databases">
        <title>Genomic Encyclopedia of Type Strains, Phase IV (KMG-IV): sequencing the most valuable type-strain genomes for metagenomic binning, comparative biology and taxonomic classification.</title>
        <authorList>
            <person name="Goeker M."/>
        </authorList>
    </citation>
    <scope>NUCLEOTIDE SEQUENCE [LARGE SCALE GENOMIC DNA]</scope>
    <source>
        <strain evidence="3 4">DSM 103725</strain>
    </source>
</reference>
<dbReference type="Proteomes" id="UP000541810">
    <property type="component" value="Unassembled WGS sequence"/>
</dbReference>
<sequence>MTKANATIDNASSAKKPVPFFTTPVGTVALAVILWVVACVLAVAAVSILSTMEFANEQMQLLITYLAFGPSTIAIVLSVVFLIVGSIRWAIFGRRALPSATLNSSRELALLESINQRLLLSETAKKITYRTEDMAVLRTTLREDIKRHEYDAAMVLVTELAAAYGQLEEAENFRAEIDAARRKDQEEKIATGIAQLEKHLAAHDFDAANKEAARLQRLYPEEVSVAELPPRVAAAKEQYKKELERAFLQANEREEVDRALDIMKVLDKMLTPEEAEPFREVARGVVGKKRDNLGVQFKLAVHDKEWTAAVQAGEQIIKQFPNTRMADEVRSLIDHLRANAAGQQQAAAAPPVTPVTSETELPAGPAPIPPASAPANPASPPPPATGISFKQVEE</sequence>
<evidence type="ECO:0000313" key="4">
    <source>
        <dbReference type="Proteomes" id="UP000541810"/>
    </source>
</evidence>
<name>A0A7X0LMK0_9BACT</name>
<proteinExistence type="predicted"/>
<keyword evidence="4" id="KW-1185">Reference proteome</keyword>
<keyword evidence="2" id="KW-0812">Transmembrane</keyword>
<feature type="compositionally biased region" description="Pro residues" evidence="1">
    <location>
        <begin position="364"/>
        <end position="384"/>
    </location>
</feature>
<evidence type="ECO:0000256" key="1">
    <source>
        <dbReference type="SAM" id="MobiDB-lite"/>
    </source>
</evidence>
<dbReference type="RefSeq" id="WP_184678598.1">
    <property type="nucleotide sequence ID" value="NZ_JACHGY010000001.1"/>
</dbReference>
<keyword evidence="2" id="KW-1133">Transmembrane helix</keyword>
<dbReference type="AlphaFoldDB" id="A0A7X0LMK0"/>
<evidence type="ECO:0000256" key="2">
    <source>
        <dbReference type="SAM" id="Phobius"/>
    </source>
</evidence>
<keyword evidence="2" id="KW-0472">Membrane</keyword>
<accession>A0A7X0LMK0</accession>
<dbReference type="EMBL" id="JACHGY010000001">
    <property type="protein sequence ID" value="MBB6431103.1"/>
    <property type="molecule type" value="Genomic_DNA"/>
</dbReference>
<protein>
    <submittedName>
        <fullName evidence="3">Uncharacterized protein</fullName>
    </submittedName>
</protein>
<comment type="caution">
    <text evidence="3">The sequence shown here is derived from an EMBL/GenBank/DDBJ whole genome shotgun (WGS) entry which is preliminary data.</text>
</comment>
<feature type="transmembrane region" description="Helical" evidence="2">
    <location>
        <begin position="28"/>
        <end position="49"/>
    </location>
</feature>
<feature type="transmembrane region" description="Helical" evidence="2">
    <location>
        <begin position="61"/>
        <end position="91"/>
    </location>
</feature>
<organism evidence="3 4">
    <name type="scientific">Algisphaera agarilytica</name>
    <dbReference type="NCBI Taxonomy" id="1385975"/>
    <lineage>
        <taxon>Bacteria</taxon>
        <taxon>Pseudomonadati</taxon>
        <taxon>Planctomycetota</taxon>
        <taxon>Phycisphaerae</taxon>
        <taxon>Phycisphaerales</taxon>
        <taxon>Phycisphaeraceae</taxon>
        <taxon>Algisphaera</taxon>
    </lineage>
</organism>